<accession>A0A1B1K2K9</accession>
<name>A0A1B1K2K9_RHOOP</name>
<reference evidence="7 10" key="1">
    <citation type="submission" date="2014-07" db="EMBL/GenBank/DDBJ databases">
        <authorList>
            <person name="Zhang J.E."/>
            <person name="Yang H."/>
            <person name="Guo J."/>
            <person name="Deng Z."/>
            <person name="Luo H."/>
            <person name="Luo M."/>
            <person name="Zhao B."/>
        </authorList>
    </citation>
    <scope>NUCLEOTIDE SEQUENCE [LARGE SCALE GENOMIC DNA]</scope>
    <source>
        <strain evidence="7 10">1CP</strain>
    </source>
</reference>
<dbReference type="AlphaFoldDB" id="A0A1B1K2K9"/>
<feature type="transmembrane region" description="Helical" evidence="6">
    <location>
        <begin position="56"/>
        <end position="74"/>
    </location>
</feature>
<dbReference type="Proteomes" id="UP001231166">
    <property type="component" value="Chromosome"/>
</dbReference>
<keyword evidence="3 6" id="KW-1133">Transmembrane helix</keyword>
<evidence type="ECO:0000256" key="1">
    <source>
        <dbReference type="ARBA" id="ARBA00004370"/>
    </source>
</evidence>
<feature type="compositionally biased region" description="Low complexity" evidence="5">
    <location>
        <begin position="25"/>
        <end position="45"/>
    </location>
</feature>
<feature type="region of interest" description="Disordered" evidence="5">
    <location>
        <begin position="1"/>
        <end position="50"/>
    </location>
</feature>
<dbReference type="EMBL" id="CP130953">
    <property type="protein sequence ID" value="WLF49500.1"/>
    <property type="molecule type" value="Genomic_DNA"/>
</dbReference>
<evidence type="ECO:0000313" key="11">
    <source>
        <dbReference type="Proteomes" id="UP001066327"/>
    </source>
</evidence>
<dbReference type="Pfam" id="PF04505">
    <property type="entry name" value="CD225"/>
    <property type="match status" value="1"/>
</dbReference>
<protein>
    <submittedName>
        <fullName evidence="8">CD225/dispanin family protein</fullName>
    </submittedName>
</protein>
<organism evidence="7 10">
    <name type="scientific">Rhodococcus opacus</name>
    <name type="common">Nocardia opaca</name>
    <dbReference type="NCBI Taxonomy" id="37919"/>
    <lineage>
        <taxon>Bacteria</taxon>
        <taxon>Bacillati</taxon>
        <taxon>Actinomycetota</taxon>
        <taxon>Actinomycetes</taxon>
        <taxon>Mycobacteriales</taxon>
        <taxon>Nocardiaceae</taxon>
        <taxon>Rhodococcus</taxon>
    </lineage>
</organism>
<dbReference type="RefSeq" id="WP_005560516.1">
    <property type="nucleotide sequence ID" value="NZ_CAJUXZ010000001.1"/>
</dbReference>
<keyword evidence="4 6" id="KW-0472">Membrane</keyword>
<reference evidence="8" key="2">
    <citation type="submission" date="2022-12" db="EMBL/GenBank/DDBJ databases">
        <authorList>
            <person name="Krivoruchko A.V."/>
            <person name="Elkin A."/>
        </authorList>
    </citation>
    <scope>NUCLEOTIDE SEQUENCE</scope>
    <source>
        <strain evidence="8">IEGM 249</strain>
    </source>
</reference>
<evidence type="ECO:0000313" key="10">
    <source>
        <dbReference type="Proteomes" id="UP000186108"/>
    </source>
</evidence>
<reference evidence="9" key="3">
    <citation type="submission" date="2023-07" db="EMBL/GenBank/DDBJ databases">
        <title>Genomic analysis of Rhodococcus opacus VOC-14 with glycol ethers degradation activity.</title>
        <authorList>
            <person name="Narkevich D.A."/>
            <person name="Hlushen A.M."/>
            <person name="Akhremchuk A.E."/>
            <person name="Sikolenko M.A."/>
            <person name="Valentovich L.N."/>
        </authorList>
    </citation>
    <scope>NUCLEOTIDE SEQUENCE</scope>
    <source>
        <strain evidence="9">VOC-14</strain>
    </source>
</reference>
<sequence length="137" mass="14881">MTESSSNPEVSSNPVPPKPGDTGAYGYQYPTQQQQPPQSQPYPGQYGPPPLPPSNAGWAVAAVLFFWPLAFAAFNHVHDVYPKWAMGDYQGAQYASDRAKALGKIALWIWVALIVVFVIGYAILIIALVANSNTSSW</sequence>
<gene>
    <name evidence="8" type="ORF">O4328_01350</name>
    <name evidence="9" type="ORF">Q5707_11125</name>
    <name evidence="7" type="ORF">R1CP_10685</name>
</gene>
<proteinExistence type="predicted"/>
<dbReference type="PATRIC" id="fig|37919.13.peg.2196"/>
<evidence type="ECO:0000256" key="6">
    <source>
        <dbReference type="SAM" id="Phobius"/>
    </source>
</evidence>
<dbReference type="EMBL" id="JAPWIS010000001">
    <property type="protein sequence ID" value="MCZ4582335.1"/>
    <property type="molecule type" value="Genomic_DNA"/>
</dbReference>
<comment type="subcellular location">
    <subcellularLocation>
        <location evidence="1">Membrane</location>
    </subcellularLocation>
</comment>
<evidence type="ECO:0000256" key="4">
    <source>
        <dbReference type="ARBA" id="ARBA00023136"/>
    </source>
</evidence>
<evidence type="ECO:0000256" key="3">
    <source>
        <dbReference type="ARBA" id="ARBA00022989"/>
    </source>
</evidence>
<evidence type="ECO:0000313" key="7">
    <source>
        <dbReference type="EMBL" id="ANS26850.1"/>
    </source>
</evidence>
<evidence type="ECO:0000256" key="2">
    <source>
        <dbReference type="ARBA" id="ARBA00022692"/>
    </source>
</evidence>
<dbReference type="GO" id="GO:0016020">
    <property type="term" value="C:membrane"/>
    <property type="evidence" value="ECO:0007669"/>
    <property type="project" value="UniProtKB-SubCell"/>
</dbReference>
<dbReference type="EMBL" id="CP009111">
    <property type="protein sequence ID" value="ANS26850.1"/>
    <property type="molecule type" value="Genomic_DNA"/>
</dbReference>
<keyword evidence="2 6" id="KW-0812">Transmembrane</keyword>
<evidence type="ECO:0000313" key="8">
    <source>
        <dbReference type="EMBL" id="MCZ4582335.1"/>
    </source>
</evidence>
<dbReference type="Proteomes" id="UP000186108">
    <property type="component" value="Chromosome"/>
</dbReference>
<feature type="compositionally biased region" description="Low complexity" evidence="5">
    <location>
        <begin position="1"/>
        <end position="13"/>
    </location>
</feature>
<feature type="transmembrane region" description="Helical" evidence="6">
    <location>
        <begin position="105"/>
        <end position="130"/>
    </location>
</feature>
<dbReference type="Proteomes" id="UP001066327">
    <property type="component" value="Unassembled WGS sequence"/>
</dbReference>
<keyword evidence="11" id="KW-1185">Reference proteome</keyword>
<dbReference type="InterPro" id="IPR007593">
    <property type="entry name" value="CD225/Dispanin_fam"/>
</dbReference>
<evidence type="ECO:0000256" key="5">
    <source>
        <dbReference type="SAM" id="MobiDB-lite"/>
    </source>
</evidence>
<evidence type="ECO:0000313" key="9">
    <source>
        <dbReference type="EMBL" id="WLF49500.1"/>
    </source>
</evidence>